<dbReference type="PANTHER" id="PTHR31944:SF131">
    <property type="entry name" value="HEME-RESPONSIVE ZINC FINGER TRANSCRIPTION FACTOR HAP1"/>
    <property type="match status" value="1"/>
</dbReference>
<dbReference type="Pfam" id="PF00172">
    <property type="entry name" value="Zn_clus"/>
    <property type="match status" value="1"/>
</dbReference>
<dbReference type="GO" id="GO:0008270">
    <property type="term" value="F:zinc ion binding"/>
    <property type="evidence" value="ECO:0007669"/>
    <property type="project" value="InterPro"/>
</dbReference>
<accession>A0A4P7N5B2</accession>
<evidence type="ECO:0000256" key="4">
    <source>
        <dbReference type="ARBA" id="ARBA00023125"/>
    </source>
</evidence>
<evidence type="ECO:0000256" key="3">
    <source>
        <dbReference type="ARBA" id="ARBA00023015"/>
    </source>
</evidence>
<proteinExistence type="predicted"/>
<protein>
    <recommendedName>
        <fullName evidence="8">Zn(2)-C6 fungal-type domain-containing protein</fullName>
    </recommendedName>
</protein>
<evidence type="ECO:0000313" key="10">
    <source>
        <dbReference type="Proteomes" id="UP000294847"/>
    </source>
</evidence>
<keyword evidence="6" id="KW-0539">Nucleus</keyword>
<dbReference type="GO" id="GO:0005634">
    <property type="term" value="C:nucleus"/>
    <property type="evidence" value="ECO:0007669"/>
    <property type="project" value="TreeGrafter"/>
</dbReference>
<dbReference type="InterPro" id="IPR007219">
    <property type="entry name" value="XnlR_reg_dom"/>
</dbReference>
<keyword evidence="3" id="KW-0805">Transcription regulation</keyword>
<evidence type="ECO:0000313" key="9">
    <source>
        <dbReference type="EMBL" id="QBZ56742.1"/>
    </source>
</evidence>
<evidence type="ECO:0000256" key="7">
    <source>
        <dbReference type="SAM" id="MobiDB-lite"/>
    </source>
</evidence>
<gene>
    <name evidence="9" type="ORF">PoMZ_01657</name>
</gene>
<dbReference type="EMBL" id="CP034205">
    <property type="protein sequence ID" value="QBZ56742.1"/>
    <property type="molecule type" value="Genomic_DNA"/>
</dbReference>
<dbReference type="PROSITE" id="PS50048">
    <property type="entry name" value="ZN2_CY6_FUNGAL_2"/>
    <property type="match status" value="1"/>
</dbReference>
<dbReference type="CDD" id="cd12148">
    <property type="entry name" value="fungal_TF_MHR"/>
    <property type="match status" value="1"/>
</dbReference>
<evidence type="ECO:0000256" key="6">
    <source>
        <dbReference type="ARBA" id="ARBA00023242"/>
    </source>
</evidence>
<dbReference type="PANTHER" id="PTHR31944">
    <property type="entry name" value="HEME-RESPONSIVE ZINC FINGER TRANSCRIPTION FACTOR HAP1"/>
    <property type="match status" value="1"/>
</dbReference>
<keyword evidence="4" id="KW-0238">DNA-binding</keyword>
<dbReference type="GO" id="GO:0001228">
    <property type="term" value="F:DNA-binding transcription activator activity, RNA polymerase II-specific"/>
    <property type="evidence" value="ECO:0007669"/>
    <property type="project" value="TreeGrafter"/>
</dbReference>
<dbReference type="Proteomes" id="UP000294847">
    <property type="component" value="Chromosome 2"/>
</dbReference>
<dbReference type="SMART" id="SM00906">
    <property type="entry name" value="Fungal_trans"/>
    <property type="match status" value="1"/>
</dbReference>
<dbReference type="GO" id="GO:0000978">
    <property type="term" value="F:RNA polymerase II cis-regulatory region sequence-specific DNA binding"/>
    <property type="evidence" value="ECO:0007669"/>
    <property type="project" value="TreeGrafter"/>
</dbReference>
<organism evidence="9 10">
    <name type="scientific">Pyricularia oryzae</name>
    <name type="common">Rice blast fungus</name>
    <name type="synonym">Magnaporthe oryzae</name>
    <dbReference type="NCBI Taxonomy" id="318829"/>
    <lineage>
        <taxon>Eukaryota</taxon>
        <taxon>Fungi</taxon>
        <taxon>Dikarya</taxon>
        <taxon>Ascomycota</taxon>
        <taxon>Pezizomycotina</taxon>
        <taxon>Sordariomycetes</taxon>
        <taxon>Sordariomycetidae</taxon>
        <taxon>Magnaporthales</taxon>
        <taxon>Pyriculariaceae</taxon>
        <taxon>Pyricularia</taxon>
    </lineage>
</organism>
<evidence type="ECO:0000259" key="8">
    <source>
        <dbReference type="PROSITE" id="PS50048"/>
    </source>
</evidence>
<dbReference type="PROSITE" id="PS00463">
    <property type="entry name" value="ZN2_CY6_FUNGAL_1"/>
    <property type="match status" value="1"/>
</dbReference>
<feature type="region of interest" description="Disordered" evidence="7">
    <location>
        <begin position="745"/>
        <end position="775"/>
    </location>
</feature>
<reference evidence="9 10" key="1">
    <citation type="journal article" date="2019" name="Mol. Biol. Evol.">
        <title>Blast fungal genomes show frequent chromosomal changes, gene gains and losses, and effector gene turnover.</title>
        <authorList>
            <person name="Gomez Luciano L.B."/>
            <person name="Jason Tsai I."/>
            <person name="Chuma I."/>
            <person name="Tosa Y."/>
            <person name="Chen Y.H."/>
            <person name="Li J.Y."/>
            <person name="Li M.Y."/>
            <person name="Jade Lu M.Y."/>
            <person name="Nakayashiki H."/>
            <person name="Li W.H."/>
        </authorList>
    </citation>
    <scope>NUCLEOTIDE SEQUENCE [LARGE SCALE GENOMIC DNA]</scope>
    <source>
        <strain evidence="9">MZ5-1-6</strain>
    </source>
</reference>
<name>A0A4P7N5B2_PYROR</name>
<dbReference type="SUPFAM" id="SSF57701">
    <property type="entry name" value="Zn2/Cys6 DNA-binding domain"/>
    <property type="match status" value="1"/>
</dbReference>
<feature type="domain" description="Zn(2)-C6 fungal-type" evidence="8">
    <location>
        <begin position="21"/>
        <end position="51"/>
    </location>
</feature>
<dbReference type="AlphaFoldDB" id="A0A4P7N5B2"/>
<dbReference type="Pfam" id="PF04082">
    <property type="entry name" value="Fungal_trans"/>
    <property type="match status" value="1"/>
</dbReference>
<sequence>MTTSQGDIQPAPRRRRRPAVSCTLCRQRKVRCSRGTPCTNCVRSRTGTCVYDNNYTPQAKDDFPEEPFIQLPLSPPTPPRQSISATATVSAGDHHEALPAPNFGLARPLEQGGSDCCSTSSPPSQDLASLQSQIKQLQKQVAHLSSKNQHSIDSAVVQSPVAEEEQKQSSQSKKLSWKLFGTLHFISNNQGHHNIMSGSRLYGESHAFGLVTHFADLLPLDELIFRRIEESASFISTLKRCKELARVIKKSRAPTWPTLPTFDLPPKQVCDELLDCYLRTSESIYRVVHIPSFKKQYDALWTSGPVRSNPVDIDVVDATTRLKRPKSTIAAFFVLLKLALAIGAAVYDESFSFRTAAVRWMYEAESWLSEPNVKSRLGIQSLQIHILLLLARDVVRVGGDTVWLSAGELLRSAIFLGLNRDPAHLPVGRRALAAEMRRRLWSTVLEISVNSAMAAGGPPLISLDDFDTTPPGNFDDQQLEFAPTGPDMYPEPLETWTTTSLSIALRRTFPTRVAVVAFLNGFRSHRSHENTLVLDKQLRTALRELQQTVSSLLESGCDTKQAQFAIRTIEFVTHRFLVALHMPFFALSLKDRTQFMYSRHVLVESALRICQAAEPAAGHGGDDFARSCTTGSISNRLVIVQASLVVAVEIHVQVKETLNVDGRATLRSDMVAVPRASRDWALRCIECGETNVKGFCFLASLAAYSEALIERPELERSETADVLCKTMEESADVCLSILQKTSDRLMSPTSASPEELDAMGDPHLPVPDFSSRSRSGPSSIGDLDFFDFDTLLTMPNANTNDPMNWWFEG</sequence>
<keyword evidence="1" id="KW-0479">Metal-binding</keyword>
<dbReference type="InterPro" id="IPR036864">
    <property type="entry name" value="Zn2-C6_fun-type_DNA-bd_sf"/>
</dbReference>
<dbReference type="SMART" id="SM00066">
    <property type="entry name" value="GAL4"/>
    <property type="match status" value="1"/>
</dbReference>
<evidence type="ECO:0000256" key="2">
    <source>
        <dbReference type="ARBA" id="ARBA00022833"/>
    </source>
</evidence>
<dbReference type="GO" id="GO:0006351">
    <property type="term" value="P:DNA-templated transcription"/>
    <property type="evidence" value="ECO:0007669"/>
    <property type="project" value="InterPro"/>
</dbReference>
<dbReference type="Gene3D" id="4.10.240.10">
    <property type="entry name" value="Zn(2)-C6 fungal-type DNA-binding domain"/>
    <property type="match status" value="1"/>
</dbReference>
<keyword evidence="2" id="KW-0862">Zinc</keyword>
<dbReference type="CDD" id="cd00067">
    <property type="entry name" value="GAL4"/>
    <property type="match status" value="1"/>
</dbReference>
<dbReference type="InterPro" id="IPR051430">
    <property type="entry name" value="Fungal_TF_Env_Response"/>
</dbReference>
<evidence type="ECO:0000256" key="1">
    <source>
        <dbReference type="ARBA" id="ARBA00022723"/>
    </source>
</evidence>
<dbReference type="InterPro" id="IPR001138">
    <property type="entry name" value="Zn2Cys6_DnaBD"/>
</dbReference>
<evidence type="ECO:0000256" key="5">
    <source>
        <dbReference type="ARBA" id="ARBA00023163"/>
    </source>
</evidence>
<keyword evidence="5" id="KW-0804">Transcription</keyword>